<keyword evidence="11" id="KW-0325">Glycoprotein</keyword>
<dbReference type="SUPFAM" id="SSF55895">
    <property type="entry name" value="Ribonuclease Rh-like"/>
    <property type="match status" value="1"/>
</dbReference>
<evidence type="ECO:0000256" key="11">
    <source>
        <dbReference type="ARBA" id="ARBA00023180"/>
    </source>
</evidence>
<protein>
    <submittedName>
        <fullName evidence="18">Uncharacterized protein</fullName>
    </submittedName>
</protein>
<keyword evidence="7" id="KW-0255">Endonuclease</keyword>
<dbReference type="GO" id="GO:0005788">
    <property type="term" value="C:endoplasmic reticulum lumen"/>
    <property type="evidence" value="ECO:0007669"/>
    <property type="project" value="UniProtKB-SubCell"/>
</dbReference>
<dbReference type="GO" id="GO:0006401">
    <property type="term" value="P:RNA catabolic process"/>
    <property type="evidence" value="ECO:0007669"/>
    <property type="project" value="TreeGrafter"/>
</dbReference>
<dbReference type="GO" id="GO:0043202">
    <property type="term" value="C:lysosomal lumen"/>
    <property type="evidence" value="ECO:0007669"/>
    <property type="project" value="UniProtKB-SubCell"/>
</dbReference>
<dbReference type="PROSITE" id="PS00530">
    <property type="entry name" value="RNASE_T2_1"/>
    <property type="match status" value="1"/>
</dbReference>
<dbReference type="InterPro" id="IPR033697">
    <property type="entry name" value="Ribonuclease_T2_eukaryotic"/>
</dbReference>
<keyword evidence="6" id="KW-0540">Nuclease</keyword>
<comment type="subcellular location">
    <subcellularLocation>
        <location evidence="2">Endoplasmic reticulum lumen</location>
    </subcellularLocation>
    <subcellularLocation>
        <location evidence="1">Lysosome lumen</location>
    </subcellularLocation>
    <subcellularLocation>
        <location evidence="3">Secreted</location>
    </subcellularLocation>
</comment>
<feature type="active site" evidence="16">
    <location>
        <position position="168"/>
    </location>
</feature>
<dbReference type="Pfam" id="PF00445">
    <property type="entry name" value="Ribonuclease_T2"/>
    <property type="match status" value="1"/>
</dbReference>
<name>A0A9D3P7C7_9TELE</name>
<gene>
    <name evidence="18" type="ORF">KOW79_002787</name>
</gene>
<dbReference type="Proteomes" id="UP000824219">
    <property type="component" value="Linkage Group LG03"/>
</dbReference>
<dbReference type="GO" id="GO:0033897">
    <property type="term" value="F:ribonuclease T2 activity"/>
    <property type="evidence" value="ECO:0007669"/>
    <property type="project" value="InterPro"/>
</dbReference>
<keyword evidence="10" id="KW-1015">Disulfide bond</keyword>
<comment type="caution">
    <text evidence="18">The sequence shown here is derived from an EMBL/GenBank/DDBJ whole genome shotgun (WGS) entry which is preliminary data.</text>
</comment>
<evidence type="ECO:0000256" key="1">
    <source>
        <dbReference type="ARBA" id="ARBA00004227"/>
    </source>
</evidence>
<evidence type="ECO:0000256" key="16">
    <source>
        <dbReference type="PIRSR" id="PIRSR633697-1"/>
    </source>
</evidence>
<evidence type="ECO:0000256" key="12">
    <source>
        <dbReference type="ARBA" id="ARBA00023228"/>
    </source>
</evidence>
<comment type="catalytic activity">
    <reaction evidence="15">
        <text>an adenylyl-uridine-RNA = a 3'-end 2',3'-cyclophospho-AMP-RNA + a 5'-end dephospho-uridine-RNA</text>
        <dbReference type="Rhea" id="RHEA:81383"/>
        <dbReference type="Rhea" id="RHEA-COMP:17356"/>
        <dbReference type="Rhea" id="RHEA-COMP:19675"/>
        <dbReference type="Rhea" id="RHEA-COMP:19676"/>
        <dbReference type="ChEBI" id="CHEBI:173224"/>
        <dbReference type="ChEBI" id="CHEBI:231879"/>
        <dbReference type="ChEBI" id="CHEBI:231881"/>
    </reaction>
    <physiologicalReaction direction="left-to-right" evidence="15">
        <dbReference type="Rhea" id="RHEA:81384"/>
    </physiologicalReaction>
</comment>
<dbReference type="GO" id="GO:0016787">
    <property type="term" value="F:hydrolase activity"/>
    <property type="evidence" value="ECO:0007669"/>
    <property type="project" value="UniProtKB-KW"/>
</dbReference>
<keyword evidence="13" id="KW-0456">Lyase</keyword>
<comment type="catalytic activity">
    <reaction evidence="14">
        <text>a guanylyl-uridine-RNA = a 3'-end 2',3'-cyclophospho-GMP-RNA + a 5'-end dephospho-uridine-RNA</text>
        <dbReference type="Rhea" id="RHEA:81323"/>
        <dbReference type="Rhea" id="RHEA-COMP:17356"/>
        <dbReference type="Rhea" id="RHEA-COMP:19658"/>
        <dbReference type="Rhea" id="RHEA-COMP:19659"/>
        <dbReference type="ChEBI" id="CHEBI:173224"/>
        <dbReference type="ChEBI" id="CHEBI:231849"/>
        <dbReference type="ChEBI" id="CHEBI:231850"/>
    </reaction>
</comment>
<evidence type="ECO:0000256" key="17">
    <source>
        <dbReference type="RuleBase" id="RU004328"/>
    </source>
</evidence>
<dbReference type="InterPro" id="IPR036430">
    <property type="entry name" value="RNase_T2-like_sf"/>
</dbReference>
<dbReference type="Gene3D" id="3.90.730.10">
    <property type="entry name" value="Ribonuclease T2-like"/>
    <property type="match status" value="1"/>
</dbReference>
<evidence type="ECO:0000256" key="6">
    <source>
        <dbReference type="ARBA" id="ARBA00022722"/>
    </source>
</evidence>
<feature type="active site" evidence="16">
    <location>
        <position position="117"/>
    </location>
</feature>
<dbReference type="OrthoDB" id="435754at2759"/>
<evidence type="ECO:0000256" key="15">
    <source>
        <dbReference type="ARBA" id="ARBA00052670"/>
    </source>
</evidence>
<evidence type="ECO:0000256" key="3">
    <source>
        <dbReference type="ARBA" id="ARBA00004613"/>
    </source>
</evidence>
<dbReference type="CDD" id="cd01061">
    <property type="entry name" value="RNase_T2_euk"/>
    <property type="match status" value="1"/>
</dbReference>
<dbReference type="FunFam" id="3.90.730.10:FF:000001">
    <property type="entry name" value="Ribonuclease T2"/>
    <property type="match status" value="1"/>
</dbReference>
<proteinExistence type="inferred from homology"/>
<keyword evidence="9" id="KW-0256">Endoplasmic reticulum</keyword>
<evidence type="ECO:0000313" key="18">
    <source>
        <dbReference type="EMBL" id="KAG7334380.1"/>
    </source>
</evidence>
<dbReference type="PROSITE" id="PS00531">
    <property type="entry name" value="RNASE_T2_2"/>
    <property type="match status" value="1"/>
</dbReference>
<evidence type="ECO:0000256" key="7">
    <source>
        <dbReference type="ARBA" id="ARBA00022759"/>
    </source>
</evidence>
<comment type="similarity">
    <text evidence="4 17">Belongs to the RNase T2 family.</text>
</comment>
<reference evidence="18 19" key="1">
    <citation type="submission" date="2021-06" db="EMBL/GenBank/DDBJ databases">
        <title>Chromosome-level genome assembly of the red-tail catfish (Hemibagrus wyckioides).</title>
        <authorList>
            <person name="Shao F."/>
        </authorList>
    </citation>
    <scope>NUCLEOTIDE SEQUENCE [LARGE SCALE GENOMIC DNA]</scope>
    <source>
        <strain evidence="18">EC202008001</strain>
        <tissue evidence="18">Blood</tissue>
    </source>
</reference>
<dbReference type="InterPro" id="IPR001568">
    <property type="entry name" value="RNase_T2-like"/>
</dbReference>
<dbReference type="AlphaFoldDB" id="A0A9D3P7C7"/>
<dbReference type="GO" id="GO:0005576">
    <property type="term" value="C:extracellular region"/>
    <property type="evidence" value="ECO:0007669"/>
    <property type="project" value="UniProtKB-SubCell"/>
</dbReference>
<evidence type="ECO:0000256" key="14">
    <source>
        <dbReference type="ARBA" id="ARBA00051280"/>
    </source>
</evidence>
<evidence type="ECO:0000313" key="19">
    <source>
        <dbReference type="Proteomes" id="UP000824219"/>
    </source>
</evidence>
<dbReference type="GO" id="GO:0003723">
    <property type="term" value="F:RNA binding"/>
    <property type="evidence" value="ECO:0007669"/>
    <property type="project" value="InterPro"/>
</dbReference>
<evidence type="ECO:0000256" key="10">
    <source>
        <dbReference type="ARBA" id="ARBA00023157"/>
    </source>
</evidence>
<dbReference type="InterPro" id="IPR018188">
    <property type="entry name" value="RNase_T2_His_AS_1"/>
</dbReference>
<sequence>MLSPNLAVQPAPELWASLVIMESLLRKRIDKHTALATVAQNKVPPPLLQGETDPFGLIVAKSMKSCLIFLCLGSVFLTSVHSAPRKEWTKLILTHHWPQSFCYMENCTTNFTYWTLHGLWPNTGAECNTSWHFNASLIEDLLPEMRTFWPDLLRPKSTTFWKHEWMKHGTCAAKAEPMDSQHKYFSKALELYHKLDLDGVLKKNNIVPSENYYKLTDVEGSIASSYGAPPKIQCISHKKESEFQVLGQIEICFDKQFQLVDCEKSTDELQSRNGEIQPFIFNNHAVYAVCDPLVPVYYPPLGSTLQTTPRFL</sequence>
<evidence type="ECO:0000256" key="5">
    <source>
        <dbReference type="ARBA" id="ARBA00022525"/>
    </source>
</evidence>
<keyword evidence="19" id="KW-1185">Reference proteome</keyword>
<evidence type="ECO:0000256" key="2">
    <source>
        <dbReference type="ARBA" id="ARBA00004319"/>
    </source>
</evidence>
<dbReference type="EMBL" id="JAHKSW010000003">
    <property type="protein sequence ID" value="KAG7334380.1"/>
    <property type="molecule type" value="Genomic_DNA"/>
</dbReference>
<accession>A0A9D3P7C7</accession>
<evidence type="ECO:0000256" key="8">
    <source>
        <dbReference type="ARBA" id="ARBA00022801"/>
    </source>
</evidence>
<dbReference type="InterPro" id="IPR033130">
    <property type="entry name" value="RNase_T2_His_AS_2"/>
</dbReference>
<evidence type="ECO:0000256" key="9">
    <source>
        <dbReference type="ARBA" id="ARBA00022824"/>
    </source>
</evidence>
<keyword evidence="12" id="KW-0458">Lysosome</keyword>
<organism evidence="18 19">
    <name type="scientific">Hemibagrus wyckioides</name>
    <dbReference type="NCBI Taxonomy" id="337641"/>
    <lineage>
        <taxon>Eukaryota</taxon>
        <taxon>Metazoa</taxon>
        <taxon>Chordata</taxon>
        <taxon>Craniata</taxon>
        <taxon>Vertebrata</taxon>
        <taxon>Euteleostomi</taxon>
        <taxon>Actinopterygii</taxon>
        <taxon>Neopterygii</taxon>
        <taxon>Teleostei</taxon>
        <taxon>Ostariophysi</taxon>
        <taxon>Siluriformes</taxon>
        <taxon>Bagridae</taxon>
        <taxon>Hemibagrus</taxon>
    </lineage>
</organism>
<feature type="active site" evidence="16">
    <location>
        <position position="164"/>
    </location>
</feature>
<keyword evidence="5" id="KW-0964">Secreted</keyword>
<evidence type="ECO:0000256" key="4">
    <source>
        <dbReference type="ARBA" id="ARBA00007469"/>
    </source>
</evidence>
<evidence type="ECO:0000256" key="13">
    <source>
        <dbReference type="ARBA" id="ARBA00023239"/>
    </source>
</evidence>
<dbReference type="PANTHER" id="PTHR11240">
    <property type="entry name" value="RIBONUCLEASE T2"/>
    <property type="match status" value="1"/>
</dbReference>
<keyword evidence="8" id="KW-0378">Hydrolase</keyword>
<dbReference type="PANTHER" id="PTHR11240:SF22">
    <property type="entry name" value="RIBONUCLEASE T2"/>
    <property type="match status" value="1"/>
</dbReference>